<protein>
    <submittedName>
        <fullName evidence="2">Uncharacterized protein</fullName>
    </submittedName>
</protein>
<sequence length="252" mass="25270">MLQHGRVEPGRARVGPRAEPGARHLPGQLLEVVQADRDPLAVDQVLERGGLGRDVRQAPVDLARVLAGQFGDAADVGLDVRLVADDADVGVALAVLLAVQRVADRGAPGAAPGPARGAAAGVEALEVLERLVVADRDGDRQVGEEVGLLLLDRRVDRLAEGDQVGGARVEGEVDPDRPGVAELVERAAELLAGVQLLDGAAGDETAAEEGCPGGDGYPCADGAADGGVDGLAPATGDGSGPVGPAAEASSAQ</sequence>
<comment type="caution">
    <text evidence="2">The sequence shown here is derived from an EMBL/GenBank/DDBJ whole genome shotgun (WGS) entry which is preliminary data.</text>
</comment>
<feature type="compositionally biased region" description="Basic and acidic residues" evidence="1">
    <location>
        <begin position="1"/>
        <end position="11"/>
    </location>
</feature>
<dbReference type="RefSeq" id="WP_285740141.1">
    <property type="nucleotide sequence ID" value="NZ_BSSA01000036.1"/>
</dbReference>
<evidence type="ECO:0000313" key="3">
    <source>
        <dbReference type="Proteomes" id="UP001165041"/>
    </source>
</evidence>
<feature type="region of interest" description="Disordered" evidence="1">
    <location>
        <begin position="1"/>
        <end position="23"/>
    </location>
</feature>
<feature type="region of interest" description="Disordered" evidence="1">
    <location>
        <begin position="204"/>
        <end position="252"/>
    </location>
</feature>
<reference evidence="2" key="1">
    <citation type="submission" date="2023-02" db="EMBL/GenBank/DDBJ databases">
        <title>Kitasatospora phosalacinea NBRC 14627.</title>
        <authorList>
            <person name="Ichikawa N."/>
            <person name="Sato H."/>
            <person name="Tonouchi N."/>
        </authorList>
    </citation>
    <scope>NUCLEOTIDE SEQUENCE</scope>
    <source>
        <strain evidence="2">NBRC 14627</strain>
    </source>
</reference>
<gene>
    <name evidence="2" type="ORF">Kpho02_68550</name>
</gene>
<name>A0A9W6QD13_9ACTN</name>
<organism evidence="2 3">
    <name type="scientific">Kitasatospora phosalacinea</name>
    <dbReference type="NCBI Taxonomy" id="2065"/>
    <lineage>
        <taxon>Bacteria</taxon>
        <taxon>Bacillati</taxon>
        <taxon>Actinomycetota</taxon>
        <taxon>Actinomycetes</taxon>
        <taxon>Kitasatosporales</taxon>
        <taxon>Streptomycetaceae</taxon>
        <taxon>Kitasatospora</taxon>
    </lineage>
</organism>
<proteinExistence type="predicted"/>
<dbReference type="Proteomes" id="UP001165041">
    <property type="component" value="Unassembled WGS sequence"/>
</dbReference>
<evidence type="ECO:0000313" key="2">
    <source>
        <dbReference type="EMBL" id="GLW74557.1"/>
    </source>
</evidence>
<dbReference type="EMBL" id="BSSA01000036">
    <property type="protein sequence ID" value="GLW74557.1"/>
    <property type="molecule type" value="Genomic_DNA"/>
</dbReference>
<evidence type="ECO:0000256" key="1">
    <source>
        <dbReference type="SAM" id="MobiDB-lite"/>
    </source>
</evidence>
<accession>A0A9W6QD13</accession>
<dbReference type="AlphaFoldDB" id="A0A9W6QD13"/>